<accession>A0A922MM14</accession>
<gene>
    <name evidence="7" type="ORF">HF086_012939</name>
</gene>
<dbReference type="Proteomes" id="UP000814243">
    <property type="component" value="Unassembled WGS sequence"/>
</dbReference>
<dbReference type="Pfam" id="PF03723">
    <property type="entry name" value="Hemocyanin_C"/>
    <property type="match status" value="1"/>
</dbReference>
<reference evidence="7" key="1">
    <citation type="journal article" date="2021" name="G3 (Bethesda)">
        <title>Genome and transcriptome analysis of the beet armyworm Spodoptera exigua reveals targets for pest control. .</title>
        <authorList>
            <person name="Simon S."/>
            <person name="Breeschoten T."/>
            <person name="Jansen H.J."/>
            <person name="Dirks R.P."/>
            <person name="Schranz M.E."/>
            <person name="Ros V.I.D."/>
        </authorList>
    </citation>
    <scope>NUCLEOTIDE SEQUENCE</scope>
    <source>
        <strain evidence="7">TB_SE_WUR_2020</strain>
    </source>
</reference>
<dbReference type="SUPFAM" id="SSF48050">
    <property type="entry name" value="Hemocyanin, N-terminal domain"/>
    <property type="match status" value="1"/>
</dbReference>
<dbReference type="InterPro" id="IPR000896">
    <property type="entry name" value="Hemocyanin/hexamerin_mid_dom"/>
</dbReference>
<organism evidence="7 8">
    <name type="scientific">Spodoptera exigua</name>
    <name type="common">Beet armyworm</name>
    <name type="synonym">Noctua fulgens</name>
    <dbReference type="NCBI Taxonomy" id="7107"/>
    <lineage>
        <taxon>Eukaryota</taxon>
        <taxon>Metazoa</taxon>
        <taxon>Ecdysozoa</taxon>
        <taxon>Arthropoda</taxon>
        <taxon>Hexapoda</taxon>
        <taxon>Insecta</taxon>
        <taxon>Pterygota</taxon>
        <taxon>Neoptera</taxon>
        <taxon>Endopterygota</taxon>
        <taxon>Lepidoptera</taxon>
        <taxon>Glossata</taxon>
        <taxon>Ditrysia</taxon>
        <taxon>Noctuoidea</taxon>
        <taxon>Noctuidae</taxon>
        <taxon>Amphipyrinae</taxon>
        <taxon>Spodoptera</taxon>
    </lineage>
</organism>
<dbReference type="PANTHER" id="PTHR11511">
    <property type="entry name" value="LARVAL STORAGE PROTEIN/PHENOLOXIDASE"/>
    <property type="match status" value="1"/>
</dbReference>
<dbReference type="GO" id="GO:0045735">
    <property type="term" value="F:nutrient reservoir activity"/>
    <property type="evidence" value="ECO:0007669"/>
    <property type="project" value="UniProtKB-KW"/>
</dbReference>
<dbReference type="GO" id="GO:0005615">
    <property type="term" value="C:extracellular space"/>
    <property type="evidence" value="ECO:0007669"/>
    <property type="project" value="UniProtKB-ARBA"/>
</dbReference>
<dbReference type="InterPro" id="IPR008922">
    <property type="entry name" value="Di-copper_centre_dom_sf"/>
</dbReference>
<dbReference type="Gene3D" id="2.60.40.1520">
    <property type="entry name" value="Hemocyanin, C-terminal domain"/>
    <property type="match status" value="1"/>
</dbReference>
<feature type="domain" description="Hemocyanin C-terminal" evidence="6">
    <location>
        <begin position="448"/>
        <end position="695"/>
    </location>
</feature>
<evidence type="ECO:0000313" key="7">
    <source>
        <dbReference type="EMBL" id="KAH9639329.1"/>
    </source>
</evidence>
<evidence type="ECO:0000313" key="8">
    <source>
        <dbReference type="Proteomes" id="UP000814243"/>
    </source>
</evidence>
<dbReference type="SUPFAM" id="SSF48056">
    <property type="entry name" value="Di-copper centre-containing domain"/>
    <property type="match status" value="1"/>
</dbReference>
<keyword evidence="3" id="KW-0732">Signal</keyword>
<dbReference type="PRINTS" id="PR00187">
    <property type="entry name" value="HAEMOCYANIN"/>
</dbReference>
<comment type="caution">
    <text evidence="7">The sequence shown here is derived from an EMBL/GenBank/DDBJ whole genome shotgun (WGS) entry which is preliminary data.</text>
</comment>
<feature type="chain" id="PRO_5037931278" evidence="3">
    <location>
        <begin position="19"/>
        <end position="707"/>
    </location>
</feature>
<evidence type="ECO:0000256" key="3">
    <source>
        <dbReference type="SAM" id="SignalP"/>
    </source>
</evidence>
<name>A0A922MM14_SPOEX</name>
<dbReference type="EMBL" id="JACEFF010000345">
    <property type="protein sequence ID" value="KAH9639329.1"/>
    <property type="molecule type" value="Genomic_DNA"/>
</dbReference>
<comment type="similarity">
    <text evidence="2">Belongs to the hemocyanin family.</text>
</comment>
<dbReference type="Pfam" id="PF03722">
    <property type="entry name" value="Hemocyanin_N"/>
    <property type="match status" value="1"/>
</dbReference>
<evidence type="ECO:0000256" key="2">
    <source>
        <dbReference type="ARBA" id="ARBA00038082"/>
    </source>
</evidence>
<dbReference type="InterPro" id="IPR014756">
    <property type="entry name" value="Ig_E-set"/>
</dbReference>
<evidence type="ECO:0000256" key="1">
    <source>
        <dbReference type="ARBA" id="ARBA00022761"/>
    </source>
</evidence>
<dbReference type="PANTHER" id="PTHR11511:SF5">
    <property type="entry name" value="FAT-BODY PROTEIN 1-RELATED"/>
    <property type="match status" value="1"/>
</dbReference>
<keyword evidence="1" id="KW-0758">Storage protein</keyword>
<dbReference type="SUPFAM" id="SSF81296">
    <property type="entry name" value="E set domains"/>
    <property type="match status" value="1"/>
</dbReference>
<protein>
    <submittedName>
        <fullName evidence="7">Uncharacterized protein</fullName>
    </submittedName>
</protein>
<feature type="domain" description="Hemocyanin middle" evidence="4">
    <location>
        <begin position="163"/>
        <end position="439"/>
    </location>
</feature>
<dbReference type="Pfam" id="PF00372">
    <property type="entry name" value="Hemocyanin_M"/>
    <property type="match status" value="1"/>
</dbReference>
<dbReference type="InterPro" id="IPR005203">
    <property type="entry name" value="Hemocyanin_C"/>
</dbReference>
<dbReference type="InterPro" id="IPR013788">
    <property type="entry name" value="Hemocyanin/hexamerin"/>
</dbReference>
<feature type="signal peptide" evidence="3">
    <location>
        <begin position="1"/>
        <end position="18"/>
    </location>
</feature>
<dbReference type="InterPro" id="IPR036697">
    <property type="entry name" value="Hemocyanin_N_sf"/>
</dbReference>
<sequence length="707" mass="82209">MARLALCVLALLVAGALSSPDRSNVSPKVADPVFLQRQVDLMILFFHLHEPNHPESWKQISKSWSLEKNIEHFSNVTAVTTYIEMLEHKWVLPRAVPFSLLESAHKFEAVTLYNVLYSAKDYDSFYKTAVYLRERVNEHLFAYVLGVAIVNRPDTQGIYIPRLHEVFPSYYNNGEILTTAQRINTHGHRLVESYPSTYKWDHNVVIRWNATIWPYSNDHSTPVAYFTNDFGLNTYYYNYHLAQPSWLHGEVLPLHKGRRGEWFWFVHKQIVARYYMERLSNGLGEVPELGHNIVKEGYNPGLLYHNGIAFPVRPDYYHLDRPVLVHALQKIDDYERRVRDAIEQGYVLNHLGERIDISSPEAIEILGSVIEANVDSPNLKYYNDFISLWKKVLGNSIVHEHQYHHHVVPLVVPSVLEHYQTALRDPAFYMIWKRVLGLFQLWQEKLAPYKREQLAVPQVAIEKVDVDKLVSFFEYNYLNISSFLHMNEEEAKELYDQVSVLVQHPRLNHKKYQVRVHVKSEVAKTVLVKFFLAPKYDSHGYEIPLHVNSHNFLQIDEFVHDLPAGESVIARDSVDTSKVWDTANNVYYAFEKSLQGDKQFNMEQLENMESLVQHLTLPKGRVGGMPFVLMVYISDYRAPKVPREPTNVSKVSLGLTIVARQLTDDPLGFPVNRPLYPWQVEGVKNIYFQDVLIHHKHTPEIVIPHME</sequence>
<evidence type="ECO:0000259" key="6">
    <source>
        <dbReference type="Pfam" id="PF03723"/>
    </source>
</evidence>
<dbReference type="Gene3D" id="1.20.1370.10">
    <property type="entry name" value="Hemocyanin, N-terminal domain"/>
    <property type="match status" value="1"/>
</dbReference>
<dbReference type="InterPro" id="IPR037020">
    <property type="entry name" value="Hemocyanin_C_sf"/>
</dbReference>
<proteinExistence type="inferred from homology"/>
<dbReference type="OrthoDB" id="6371642at2759"/>
<dbReference type="AlphaFoldDB" id="A0A922MM14"/>
<dbReference type="PROSITE" id="PS00210">
    <property type="entry name" value="HEMOCYANIN_2"/>
    <property type="match status" value="1"/>
</dbReference>
<feature type="domain" description="Hemocyanin N-terminal" evidence="5">
    <location>
        <begin position="34"/>
        <end position="157"/>
    </location>
</feature>
<evidence type="ECO:0000259" key="5">
    <source>
        <dbReference type="Pfam" id="PF03722"/>
    </source>
</evidence>
<dbReference type="Gene3D" id="1.10.1280.10">
    <property type="entry name" value="Di-copper center containing domain from catechol oxidase"/>
    <property type="match status" value="1"/>
</dbReference>
<evidence type="ECO:0000259" key="4">
    <source>
        <dbReference type="Pfam" id="PF00372"/>
    </source>
</evidence>
<dbReference type="InterPro" id="IPR005204">
    <property type="entry name" value="Hemocyanin_N"/>
</dbReference>